<organism evidence="22 23">
    <name type="scientific">Acidisoma silvae</name>
    <dbReference type="NCBI Taxonomy" id="2802396"/>
    <lineage>
        <taxon>Bacteria</taxon>
        <taxon>Pseudomonadati</taxon>
        <taxon>Pseudomonadota</taxon>
        <taxon>Alphaproteobacteria</taxon>
        <taxon>Acetobacterales</taxon>
        <taxon>Acidocellaceae</taxon>
        <taxon>Acidisoma</taxon>
    </lineage>
</organism>
<dbReference type="Gene3D" id="3.40.50.10260">
    <property type="entry name" value="YjeF N-terminal domain"/>
    <property type="match status" value="1"/>
</dbReference>
<feature type="binding site" evidence="17">
    <location>
        <position position="402"/>
    </location>
    <ligand>
        <name>(6S)-NADPHX</name>
        <dbReference type="ChEBI" id="CHEBI:64076"/>
    </ligand>
</feature>
<comment type="catalytic activity">
    <reaction evidence="16 17 19">
        <text>(6S)-NADPHX + ADP = AMP + phosphate + NADPH + H(+)</text>
        <dbReference type="Rhea" id="RHEA:32235"/>
        <dbReference type="ChEBI" id="CHEBI:15378"/>
        <dbReference type="ChEBI" id="CHEBI:43474"/>
        <dbReference type="ChEBI" id="CHEBI:57783"/>
        <dbReference type="ChEBI" id="CHEBI:64076"/>
        <dbReference type="ChEBI" id="CHEBI:456215"/>
        <dbReference type="ChEBI" id="CHEBI:456216"/>
        <dbReference type="EC" id="4.2.1.136"/>
    </reaction>
</comment>
<dbReference type="GO" id="GO:0110051">
    <property type="term" value="P:metabolite repair"/>
    <property type="evidence" value="ECO:0007669"/>
    <property type="project" value="TreeGrafter"/>
</dbReference>
<evidence type="ECO:0000256" key="5">
    <source>
        <dbReference type="ARBA" id="ARBA00022723"/>
    </source>
</evidence>
<comment type="catalytic activity">
    <reaction evidence="1 18 19">
        <text>(6R)-NADHX = (6S)-NADHX</text>
        <dbReference type="Rhea" id="RHEA:32215"/>
        <dbReference type="ChEBI" id="CHEBI:64074"/>
        <dbReference type="ChEBI" id="CHEBI:64075"/>
        <dbReference type="EC" id="5.1.99.6"/>
    </reaction>
</comment>
<evidence type="ECO:0000256" key="1">
    <source>
        <dbReference type="ARBA" id="ARBA00000013"/>
    </source>
</evidence>
<feature type="binding site" evidence="18">
    <location>
        <position position="48"/>
    </location>
    <ligand>
        <name>K(+)</name>
        <dbReference type="ChEBI" id="CHEBI:29103"/>
    </ligand>
</feature>
<evidence type="ECO:0000313" key="23">
    <source>
        <dbReference type="Proteomes" id="UP000708298"/>
    </source>
</evidence>
<evidence type="ECO:0000256" key="8">
    <source>
        <dbReference type="ARBA" id="ARBA00022857"/>
    </source>
</evidence>
<evidence type="ECO:0000259" key="21">
    <source>
        <dbReference type="PROSITE" id="PS51385"/>
    </source>
</evidence>
<comment type="catalytic activity">
    <reaction evidence="2 18 19">
        <text>(6R)-NADPHX = (6S)-NADPHX</text>
        <dbReference type="Rhea" id="RHEA:32227"/>
        <dbReference type="ChEBI" id="CHEBI:64076"/>
        <dbReference type="ChEBI" id="CHEBI:64077"/>
        <dbReference type="EC" id="5.1.99.6"/>
    </reaction>
</comment>
<dbReference type="GO" id="GO:0052855">
    <property type="term" value="F:ADP-dependent NAD(P)H-hydrate dehydratase activity"/>
    <property type="evidence" value="ECO:0007669"/>
    <property type="project" value="UniProtKB-UniRule"/>
</dbReference>
<dbReference type="GO" id="GO:0046496">
    <property type="term" value="P:nicotinamide nucleotide metabolic process"/>
    <property type="evidence" value="ECO:0007669"/>
    <property type="project" value="UniProtKB-UniRule"/>
</dbReference>
<evidence type="ECO:0000256" key="12">
    <source>
        <dbReference type="ARBA" id="ARBA00023239"/>
    </source>
</evidence>
<dbReference type="InterPro" id="IPR029056">
    <property type="entry name" value="Ribokinase-like"/>
</dbReference>
<evidence type="ECO:0000259" key="20">
    <source>
        <dbReference type="PROSITE" id="PS51383"/>
    </source>
</evidence>
<comment type="function">
    <text evidence="18">Catalyzes the epimerization of the S- and R-forms of NAD(P)HX, a damaged form of NAD(P)H that is a result of enzymatic or heat-dependent hydration. This is a prerequisite for the S-specific NAD(P)H-hydrate dehydratase to allow the repair of both epimers of NAD(P)HX.</text>
</comment>
<dbReference type="PIRSF" id="PIRSF017184">
    <property type="entry name" value="Nnr"/>
    <property type="match status" value="1"/>
</dbReference>
<feature type="binding site" evidence="17">
    <location>
        <begin position="372"/>
        <end position="376"/>
    </location>
    <ligand>
        <name>AMP</name>
        <dbReference type="ChEBI" id="CHEBI:456215"/>
    </ligand>
</feature>
<evidence type="ECO:0000313" key="22">
    <source>
        <dbReference type="EMBL" id="MCB8875804.1"/>
    </source>
</evidence>
<feature type="binding site" evidence="17">
    <location>
        <position position="293"/>
    </location>
    <ligand>
        <name>(6S)-NADPHX</name>
        <dbReference type="ChEBI" id="CHEBI:64076"/>
    </ligand>
</feature>
<feature type="domain" description="YjeF N-terminal" evidence="21">
    <location>
        <begin position="1"/>
        <end position="193"/>
    </location>
</feature>
<gene>
    <name evidence="18" type="primary">nnrE</name>
    <name evidence="17" type="synonym">nnrD</name>
    <name evidence="22" type="ORF">ASILVAE211_11465</name>
</gene>
<evidence type="ECO:0000256" key="6">
    <source>
        <dbReference type="ARBA" id="ARBA00022741"/>
    </source>
</evidence>
<comment type="cofactor">
    <cofactor evidence="17">
        <name>Mg(2+)</name>
        <dbReference type="ChEBI" id="CHEBI:18420"/>
    </cofactor>
</comment>
<dbReference type="SUPFAM" id="SSF64153">
    <property type="entry name" value="YjeF N-terminal domain-like"/>
    <property type="match status" value="1"/>
</dbReference>
<keyword evidence="23" id="KW-1185">Reference proteome</keyword>
<proteinExistence type="inferred from homology"/>
<dbReference type="NCBIfam" id="TIGR00197">
    <property type="entry name" value="yjeF_nterm"/>
    <property type="match status" value="1"/>
</dbReference>
<name>A0A964DZ73_9PROT</name>
<dbReference type="InterPro" id="IPR000631">
    <property type="entry name" value="CARKD"/>
</dbReference>
<dbReference type="NCBIfam" id="TIGR00196">
    <property type="entry name" value="yjeF_cterm"/>
    <property type="match status" value="1"/>
</dbReference>
<dbReference type="EC" id="5.1.99.6" evidence="19"/>
<dbReference type="HAMAP" id="MF_01966">
    <property type="entry name" value="NADHX_epimerase"/>
    <property type="match status" value="1"/>
</dbReference>
<comment type="catalytic activity">
    <reaction evidence="15 17 19">
        <text>(6S)-NADHX + ADP = AMP + phosphate + NADH + H(+)</text>
        <dbReference type="Rhea" id="RHEA:32223"/>
        <dbReference type="ChEBI" id="CHEBI:15378"/>
        <dbReference type="ChEBI" id="CHEBI:43474"/>
        <dbReference type="ChEBI" id="CHEBI:57945"/>
        <dbReference type="ChEBI" id="CHEBI:64074"/>
        <dbReference type="ChEBI" id="CHEBI:456215"/>
        <dbReference type="ChEBI" id="CHEBI:456216"/>
        <dbReference type="EC" id="4.2.1.136"/>
    </reaction>
</comment>
<evidence type="ECO:0000256" key="15">
    <source>
        <dbReference type="ARBA" id="ARBA00048238"/>
    </source>
</evidence>
<comment type="similarity">
    <text evidence="3 19">In the N-terminal section; belongs to the NnrE/AIBP family.</text>
</comment>
<keyword evidence="7 17" id="KW-0067">ATP-binding</keyword>
<dbReference type="SUPFAM" id="SSF53613">
    <property type="entry name" value="Ribokinase-like"/>
    <property type="match status" value="1"/>
</dbReference>
<comment type="similarity">
    <text evidence="18">Belongs to the NnrE/AIBP family.</text>
</comment>
<dbReference type="GO" id="GO:0052856">
    <property type="term" value="F:NAD(P)HX epimerase activity"/>
    <property type="evidence" value="ECO:0007669"/>
    <property type="project" value="UniProtKB-UniRule"/>
</dbReference>
<dbReference type="CDD" id="cd01171">
    <property type="entry name" value="YXKO-related"/>
    <property type="match status" value="1"/>
</dbReference>
<evidence type="ECO:0000256" key="17">
    <source>
        <dbReference type="HAMAP-Rule" id="MF_01965"/>
    </source>
</evidence>
<dbReference type="InterPro" id="IPR004443">
    <property type="entry name" value="YjeF_N_dom"/>
</dbReference>
<evidence type="ECO:0000256" key="4">
    <source>
        <dbReference type="ARBA" id="ARBA00009524"/>
    </source>
</evidence>
<dbReference type="AlphaFoldDB" id="A0A964DZ73"/>
<feature type="binding site" evidence="17">
    <location>
        <position position="401"/>
    </location>
    <ligand>
        <name>AMP</name>
        <dbReference type="ChEBI" id="CHEBI:456215"/>
    </ligand>
</feature>
<feature type="binding site" evidence="18">
    <location>
        <position position="136"/>
    </location>
    <ligand>
        <name>(6S)-NADPHX</name>
        <dbReference type="ChEBI" id="CHEBI:64076"/>
    </ligand>
</feature>
<dbReference type="PROSITE" id="PS51385">
    <property type="entry name" value="YJEF_N"/>
    <property type="match status" value="1"/>
</dbReference>
<feature type="domain" description="YjeF C-terminal" evidence="20">
    <location>
        <begin position="201"/>
        <end position="461"/>
    </location>
</feature>
<dbReference type="HAMAP" id="MF_01965">
    <property type="entry name" value="NADHX_dehydratase"/>
    <property type="match status" value="1"/>
</dbReference>
<comment type="similarity">
    <text evidence="17">Belongs to the NnrD/CARKD family.</text>
</comment>
<dbReference type="Pfam" id="PF01256">
    <property type="entry name" value="Carb_kinase"/>
    <property type="match status" value="1"/>
</dbReference>
<dbReference type="PROSITE" id="PS51383">
    <property type="entry name" value="YJEF_C_3"/>
    <property type="match status" value="1"/>
</dbReference>
<reference evidence="22" key="1">
    <citation type="journal article" date="2021" name="Microorganisms">
        <title>Acidisoma silvae sp. nov. and Acidisomacellulosilytica sp. nov., Two Acidophilic Bacteria Isolated from Decaying Wood, Hydrolyzing Cellulose and Producing Poly-3-hydroxybutyrate.</title>
        <authorList>
            <person name="Mieszkin S."/>
            <person name="Pouder E."/>
            <person name="Uroz S."/>
            <person name="Simon-Colin C."/>
            <person name="Alain K."/>
        </authorList>
    </citation>
    <scope>NUCLEOTIDE SEQUENCE</scope>
    <source>
        <strain evidence="22">HW T2.11</strain>
    </source>
</reference>
<keyword evidence="11 18" id="KW-0413">Isomerase</keyword>
<comment type="caution">
    <text evidence="18">Lacks conserved residue(s) required for the propagation of feature annotation.</text>
</comment>
<dbReference type="EC" id="4.2.1.136" evidence="19"/>
<dbReference type="Pfam" id="PF03853">
    <property type="entry name" value="YjeF_N"/>
    <property type="match status" value="1"/>
</dbReference>
<protein>
    <recommendedName>
        <fullName evidence="19">Bifunctional NAD(P)H-hydrate repair enzyme</fullName>
    </recommendedName>
    <alternativeName>
        <fullName evidence="19">Nicotinamide nucleotide repair protein</fullName>
    </alternativeName>
    <domain>
        <recommendedName>
            <fullName evidence="19">ADP-dependent (S)-NAD(P)H-hydrate dehydratase</fullName>
            <ecNumber evidence="19">4.2.1.136</ecNumber>
        </recommendedName>
        <alternativeName>
            <fullName evidence="19">ADP-dependent NAD(P)HX dehydratase</fullName>
        </alternativeName>
    </domain>
    <domain>
        <recommendedName>
            <fullName evidence="19">NAD(P)H-hydrate epimerase</fullName>
            <ecNumber evidence="19">5.1.99.6</ecNumber>
        </recommendedName>
    </domain>
</protein>
<comment type="subunit">
    <text evidence="17">Homotetramer.</text>
</comment>
<dbReference type="PANTHER" id="PTHR12592">
    <property type="entry name" value="ATP-DEPENDENT (S)-NAD(P)H-HYDRATE DEHYDRATASE FAMILY MEMBER"/>
    <property type="match status" value="1"/>
</dbReference>
<feature type="binding site" evidence="17">
    <location>
        <position position="339"/>
    </location>
    <ligand>
        <name>(6S)-NADPHX</name>
        <dbReference type="ChEBI" id="CHEBI:64076"/>
    </ligand>
</feature>
<feature type="binding site" evidence="18">
    <location>
        <position position="107"/>
    </location>
    <ligand>
        <name>K(+)</name>
        <dbReference type="ChEBI" id="CHEBI:29103"/>
    </ligand>
</feature>
<keyword evidence="9 18" id="KW-0630">Potassium</keyword>
<keyword evidence="13" id="KW-0511">Multifunctional enzyme</keyword>
<keyword evidence="12 17" id="KW-0456">Lyase</keyword>
<comment type="function">
    <text evidence="17">Catalyzes the dehydration of the S-form of NAD(P)HX at the expense of ADP, which is converted to AMP. Together with NAD(P)HX epimerase, which catalyzes the epimerization of the S- and R-forms, the enzyme allows the repair of both epimers of NAD(P)HX, a damaged form of NAD(P)H that is a result of enzymatic or heat-dependent hydration.</text>
</comment>
<dbReference type="EMBL" id="JAESVB010000004">
    <property type="protein sequence ID" value="MCB8875804.1"/>
    <property type="molecule type" value="Genomic_DNA"/>
</dbReference>
<comment type="function">
    <text evidence="14 19">Bifunctional enzyme that catalyzes the epimerization of the S- and R-forms of NAD(P)HX and the dehydration of the S-form of NAD(P)HX at the expense of ADP, which is converted to AMP. This allows the repair of both epimers of NAD(P)HX, a damaged form of NAD(P)H that is a result of enzymatic or heat-dependent hydration.</text>
</comment>
<evidence type="ECO:0000256" key="18">
    <source>
        <dbReference type="HAMAP-Rule" id="MF_01966"/>
    </source>
</evidence>
<dbReference type="InterPro" id="IPR036652">
    <property type="entry name" value="YjeF_N_dom_sf"/>
</dbReference>
<evidence type="ECO:0000256" key="14">
    <source>
        <dbReference type="ARBA" id="ARBA00025153"/>
    </source>
</evidence>
<dbReference type="Proteomes" id="UP000708298">
    <property type="component" value="Unassembled WGS sequence"/>
</dbReference>
<comment type="caution">
    <text evidence="22">The sequence shown here is derived from an EMBL/GenBank/DDBJ whole genome shotgun (WGS) entry which is preliminary data.</text>
</comment>
<evidence type="ECO:0000256" key="3">
    <source>
        <dbReference type="ARBA" id="ARBA00006001"/>
    </source>
</evidence>
<evidence type="ECO:0000256" key="11">
    <source>
        <dbReference type="ARBA" id="ARBA00023235"/>
    </source>
</evidence>
<dbReference type="PROSITE" id="PS01050">
    <property type="entry name" value="YJEF_C_2"/>
    <property type="match status" value="1"/>
</dbReference>
<dbReference type="InterPro" id="IPR030677">
    <property type="entry name" value="Nnr"/>
</dbReference>
<dbReference type="GO" id="GO:0005524">
    <property type="term" value="F:ATP binding"/>
    <property type="evidence" value="ECO:0007669"/>
    <property type="project" value="UniProtKB-UniRule"/>
</dbReference>
<evidence type="ECO:0000256" key="10">
    <source>
        <dbReference type="ARBA" id="ARBA00023027"/>
    </source>
</evidence>
<dbReference type="InterPro" id="IPR017953">
    <property type="entry name" value="Carbohydrate_kinase_pred_CS"/>
</dbReference>
<feature type="binding site" evidence="18">
    <location>
        <position position="139"/>
    </location>
    <ligand>
        <name>K(+)</name>
        <dbReference type="ChEBI" id="CHEBI:29103"/>
    </ligand>
</feature>
<dbReference type="GO" id="GO:0046872">
    <property type="term" value="F:metal ion binding"/>
    <property type="evidence" value="ECO:0007669"/>
    <property type="project" value="UniProtKB-UniRule"/>
</dbReference>
<evidence type="ECO:0000256" key="9">
    <source>
        <dbReference type="ARBA" id="ARBA00022958"/>
    </source>
</evidence>
<accession>A0A964DZ73</accession>
<evidence type="ECO:0000256" key="13">
    <source>
        <dbReference type="ARBA" id="ARBA00023268"/>
    </source>
</evidence>
<feature type="binding site" evidence="18">
    <location>
        <begin position="111"/>
        <end position="117"/>
    </location>
    <ligand>
        <name>(6S)-NADPHX</name>
        <dbReference type="ChEBI" id="CHEBI:64076"/>
    </ligand>
</feature>
<keyword evidence="5 18" id="KW-0479">Metal-binding</keyword>
<feature type="binding site" evidence="17">
    <location>
        <position position="235"/>
    </location>
    <ligand>
        <name>(6S)-NADPHX</name>
        <dbReference type="ChEBI" id="CHEBI:64076"/>
    </ligand>
</feature>
<keyword evidence="8 17" id="KW-0521">NADP</keyword>
<keyword evidence="10 17" id="KW-0520">NAD</keyword>
<comment type="cofactor">
    <cofactor evidence="18 19">
        <name>K(+)</name>
        <dbReference type="ChEBI" id="CHEBI:29103"/>
    </cofactor>
    <text evidence="18 19">Binds 1 potassium ion per subunit.</text>
</comment>
<evidence type="ECO:0000256" key="16">
    <source>
        <dbReference type="ARBA" id="ARBA00049209"/>
    </source>
</evidence>
<reference evidence="22" key="2">
    <citation type="submission" date="2021-01" db="EMBL/GenBank/DDBJ databases">
        <authorList>
            <person name="Mieszkin S."/>
            <person name="Pouder E."/>
            <person name="Alain K."/>
        </authorList>
    </citation>
    <scope>NUCLEOTIDE SEQUENCE</scope>
    <source>
        <strain evidence="22">HW T2.11</strain>
    </source>
</reference>
<dbReference type="PANTHER" id="PTHR12592:SF0">
    <property type="entry name" value="ATP-DEPENDENT (S)-NAD(P)H-HYDRATE DEHYDRATASE"/>
    <property type="match status" value="1"/>
</dbReference>
<evidence type="ECO:0000256" key="7">
    <source>
        <dbReference type="ARBA" id="ARBA00022840"/>
    </source>
</evidence>
<dbReference type="Gene3D" id="3.40.1190.20">
    <property type="match status" value="1"/>
</dbReference>
<sequence>MAAVDRAAPLLGVPGLTLMENAGRAVARAIRRRMAPCRTLVLCGPGNNGGDGYVIARHLAQEGWPVTVAALAEPKAGTDAAAMAAAWHGPRADFTEQAAARADLVIDAVFGSGLSREVESAVFKILLSAKRVVAVDVPSGLDGATGQPRGDVVPAEFTVTFFRLKPGHLLLPGRDLCGEIVLADIGMPAGVLLTDQVKTFANSPDLWTLPQLSLSGQKYTRGMLTVLAGSEMAGAARMASLAARRVGAGLLTVVVQGNGDVLRATEPGLIISEMPVDELLQDQRCKTWLCGPGLGIDRARAVLPQLIAAGRQIVADADALGACAGAPDKLRGVSVITPHGGEFAKLFGPVGADKLAAARAAAKRIDAVVVLKGADTVIASPDGRAAINHNAPPSLATAGSGDVLAGIIAGLLTQGMAPWEAAAAGVWLHGEAANLADADSGGAGLIAEDLADGLRRALAAMQRG</sequence>
<evidence type="ECO:0000256" key="19">
    <source>
        <dbReference type="PIRNR" id="PIRNR017184"/>
    </source>
</evidence>
<evidence type="ECO:0000256" key="2">
    <source>
        <dbReference type="ARBA" id="ARBA00000909"/>
    </source>
</evidence>
<keyword evidence="6 17" id="KW-0547">Nucleotide-binding</keyword>
<feature type="binding site" evidence="18">
    <location>
        <begin position="47"/>
        <end position="51"/>
    </location>
    <ligand>
        <name>(6S)-NADPHX</name>
        <dbReference type="ChEBI" id="CHEBI:64076"/>
    </ligand>
</feature>
<comment type="similarity">
    <text evidence="4 19">In the C-terminal section; belongs to the NnrD/CARKD family.</text>
</comment>